<accession>A0ABM9XUP7</accession>
<keyword evidence="1" id="KW-0812">Transmembrane</keyword>
<keyword evidence="3" id="KW-1185">Reference proteome</keyword>
<name>A0ABM9XUP7_YERBE</name>
<feature type="transmembrane region" description="Helical" evidence="1">
    <location>
        <begin position="6"/>
        <end position="24"/>
    </location>
</feature>
<dbReference type="Proteomes" id="UP000010319">
    <property type="component" value="Unassembled WGS sequence"/>
</dbReference>
<proteinExistence type="predicted"/>
<evidence type="ECO:0000313" key="3">
    <source>
        <dbReference type="Proteomes" id="UP000010319"/>
    </source>
</evidence>
<evidence type="ECO:0000313" key="2">
    <source>
        <dbReference type="EMBL" id="EEQ05125.1"/>
    </source>
</evidence>
<keyword evidence="1" id="KW-0472">Membrane</keyword>
<keyword evidence="1" id="KW-1133">Transmembrane helix</keyword>
<protein>
    <submittedName>
        <fullName evidence="2">Uncharacterized protein</fullName>
    </submittedName>
</protein>
<dbReference type="EMBL" id="AALC02000071">
    <property type="protein sequence ID" value="EEQ05125.1"/>
    <property type="molecule type" value="Genomic_DNA"/>
</dbReference>
<sequence length="37" mass="4241">MKFAKSSAVIGLEIALNLGVMAYFRHRVESDEKLWDD</sequence>
<organism evidence="2 3">
    <name type="scientific">Yersinia bercovieri ATCC 43970</name>
    <dbReference type="NCBI Taxonomy" id="349968"/>
    <lineage>
        <taxon>Bacteria</taxon>
        <taxon>Pseudomonadati</taxon>
        <taxon>Pseudomonadota</taxon>
        <taxon>Gammaproteobacteria</taxon>
        <taxon>Enterobacterales</taxon>
        <taxon>Yersiniaceae</taxon>
        <taxon>Yersinia</taxon>
    </lineage>
</organism>
<comment type="caution">
    <text evidence="2">The sequence shown here is derived from an EMBL/GenBank/DDBJ whole genome shotgun (WGS) entry which is preliminary data.</text>
</comment>
<evidence type="ECO:0000256" key="1">
    <source>
        <dbReference type="SAM" id="Phobius"/>
    </source>
</evidence>
<reference evidence="2" key="1">
    <citation type="submission" date="2008-12" db="EMBL/GenBank/DDBJ databases">
        <title>Annotation of the Yersinia bercovieri ATCC 43970 genome.</title>
        <authorList>
            <person name="Read T.D."/>
            <person name="Akmal A."/>
            <person name="Bishop-Lilly K."/>
            <person name="Chen P.E."/>
            <person name="Cook C."/>
            <person name="Kiley M.P."/>
            <person name="Lentz S."/>
            <person name="Mateczun A."/>
            <person name="Nagarajan N."/>
            <person name="Nolan N."/>
            <person name="Osborne B.I."/>
            <person name="Pop M."/>
            <person name="Sozhamannan S."/>
            <person name="Stewart A.C."/>
            <person name="Sulakvelidze A."/>
            <person name="Thomason B."/>
            <person name="Willner K."/>
            <person name="Zwick M.E."/>
        </authorList>
    </citation>
    <scope>NUCLEOTIDE SEQUENCE [LARGE SCALE GENOMIC DNA]</scope>
    <source>
        <strain evidence="2">ATCC 43970</strain>
    </source>
</reference>
<gene>
    <name evidence="2" type="ORF">yberc0001_11840</name>
</gene>